<evidence type="ECO:0000313" key="3">
    <source>
        <dbReference type="Proteomes" id="UP000307702"/>
    </source>
</evidence>
<sequence>MTTIADTSLPSLKQLPETFLIELNDFGAISLSGEEQTKYLQGQVTCDVNNSSASNLLVGAHCDAKGKVFSVFRLINRSSAHLLLQPKASIENSLKELKKFGVFAKVTINEVDNLRFIALVGEQASGLLQQEFAQVPDSLSPVVQVGSTNLIYLAGKQPRYIIIDEPSVISTLVDKLSLPTYSQQVWNLLEISQGFPILSTTTSGHYVPQMLNLQAINGISFTKGCYLGQETVARMQYLGKNKRALFCLHTDLKQTLTADDIIEKQLGDNWRKAGDILAYYQADDGSCVIQAVLTNDGAQPAMRIASDDSSIVSEQALPYSLNTEK</sequence>
<keyword evidence="3" id="KW-1185">Reference proteome</keyword>
<gene>
    <name evidence="2" type="primary">ygfZ</name>
    <name evidence="2" type="ORF">FCS21_00370</name>
</gene>
<dbReference type="AlphaFoldDB" id="A0A8H2JS09"/>
<dbReference type="Gene3D" id="2.40.30.160">
    <property type="match status" value="1"/>
</dbReference>
<dbReference type="SUPFAM" id="SSF101790">
    <property type="entry name" value="Aminomethyltransferase beta-barrel domain"/>
    <property type="match status" value="1"/>
</dbReference>
<dbReference type="EMBL" id="SZVP01000001">
    <property type="protein sequence ID" value="TMM47483.1"/>
    <property type="molecule type" value="Genomic_DNA"/>
</dbReference>
<dbReference type="PANTHER" id="PTHR22602:SF0">
    <property type="entry name" value="TRANSFERASE CAF17, MITOCHONDRIAL-RELATED"/>
    <property type="match status" value="1"/>
</dbReference>
<comment type="caution">
    <text evidence="2">The sequence shown here is derived from an EMBL/GenBank/DDBJ whole genome shotgun (WGS) entry which is preliminary data.</text>
</comment>
<reference evidence="2 3" key="1">
    <citation type="submission" date="2019-05" db="EMBL/GenBank/DDBJ databases">
        <title>Colwellia ponticola sp. nov., isolated from seawater.</title>
        <authorList>
            <person name="Yoon J.-H."/>
        </authorList>
    </citation>
    <scope>NUCLEOTIDE SEQUENCE [LARGE SCALE GENOMIC DNA]</scope>
    <source>
        <strain evidence="2 3">OISW-25</strain>
    </source>
</reference>
<proteinExistence type="predicted"/>
<dbReference type="InterPro" id="IPR048451">
    <property type="entry name" value="YgfZ_barrel"/>
</dbReference>
<feature type="domain" description="tRNA-modifying protein YgfZ-like beta-barrel" evidence="1">
    <location>
        <begin position="241"/>
        <end position="304"/>
    </location>
</feature>
<dbReference type="InterPro" id="IPR029043">
    <property type="entry name" value="GcvT/YgfZ_C"/>
</dbReference>
<organism evidence="2 3">
    <name type="scientific">Colwellia ponticola</name>
    <dbReference type="NCBI Taxonomy" id="2304625"/>
    <lineage>
        <taxon>Bacteria</taxon>
        <taxon>Pseudomonadati</taxon>
        <taxon>Pseudomonadota</taxon>
        <taxon>Gammaproteobacteria</taxon>
        <taxon>Alteromonadales</taxon>
        <taxon>Colwelliaceae</taxon>
        <taxon>Colwellia</taxon>
    </lineage>
</organism>
<dbReference type="RefSeq" id="WP_138620019.1">
    <property type="nucleotide sequence ID" value="NZ_SZVP01000001.1"/>
</dbReference>
<dbReference type="OrthoDB" id="9796287at2"/>
<evidence type="ECO:0000313" key="2">
    <source>
        <dbReference type="EMBL" id="TMM47483.1"/>
    </source>
</evidence>
<dbReference type="GO" id="GO:0016226">
    <property type="term" value="P:iron-sulfur cluster assembly"/>
    <property type="evidence" value="ECO:0007669"/>
    <property type="project" value="TreeGrafter"/>
</dbReference>
<accession>A0A8H2JS09</accession>
<name>A0A8H2JS09_9GAMM</name>
<evidence type="ECO:0000259" key="1">
    <source>
        <dbReference type="Pfam" id="PF21130"/>
    </source>
</evidence>
<dbReference type="Gene3D" id="3.30.70.1630">
    <property type="match status" value="1"/>
</dbReference>
<protein>
    <submittedName>
        <fullName evidence="2">tRNA-modifying protein YgfZ</fullName>
    </submittedName>
</protein>
<dbReference type="InterPro" id="IPR017703">
    <property type="entry name" value="YgfZ/GCV_T_CS"/>
</dbReference>
<dbReference type="NCBIfam" id="TIGR03317">
    <property type="entry name" value="ygfZ_signature"/>
    <property type="match status" value="1"/>
</dbReference>
<dbReference type="SUPFAM" id="SSF103025">
    <property type="entry name" value="Folate-binding domain"/>
    <property type="match status" value="1"/>
</dbReference>
<dbReference type="Pfam" id="PF21130">
    <property type="entry name" value="YgfZ_barrel"/>
    <property type="match status" value="1"/>
</dbReference>
<dbReference type="InterPro" id="IPR045179">
    <property type="entry name" value="YgfZ/GcvT"/>
</dbReference>
<dbReference type="Proteomes" id="UP000307702">
    <property type="component" value="Unassembled WGS sequence"/>
</dbReference>
<dbReference type="NCBIfam" id="NF007110">
    <property type="entry name" value="PRK09559.1"/>
    <property type="match status" value="1"/>
</dbReference>
<dbReference type="PANTHER" id="PTHR22602">
    <property type="entry name" value="TRANSFERASE CAF17, MITOCHONDRIAL-RELATED"/>
    <property type="match status" value="1"/>
</dbReference>
<dbReference type="Gene3D" id="3.30.70.1400">
    <property type="entry name" value="Aminomethyltransferase beta-barrel domains"/>
    <property type="match status" value="1"/>
</dbReference>